<dbReference type="PANTHER" id="PTHR43077">
    <property type="entry name" value="TRANSPORT PERMEASE YVFS-RELATED"/>
    <property type="match status" value="1"/>
</dbReference>
<protein>
    <recommendedName>
        <fullName evidence="5">Transport permease protein</fullName>
    </recommendedName>
</protein>
<dbReference type="AlphaFoldDB" id="A0A517QRX9"/>
<feature type="transmembrane region" description="Helical" evidence="5">
    <location>
        <begin position="115"/>
        <end position="138"/>
    </location>
</feature>
<dbReference type="PROSITE" id="PS51012">
    <property type="entry name" value="ABC_TM2"/>
    <property type="match status" value="1"/>
</dbReference>
<comment type="similarity">
    <text evidence="5">Belongs to the ABC-2 integral membrane protein family.</text>
</comment>
<dbReference type="InterPro" id="IPR047817">
    <property type="entry name" value="ABC2_TM_bact-type"/>
</dbReference>
<gene>
    <name evidence="7" type="ORF">Mal48_36190</name>
</gene>
<feature type="transmembrane region" description="Helical" evidence="5">
    <location>
        <begin position="193"/>
        <end position="217"/>
    </location>
</feature>
<evidence type="ECO:0000256" key="1">
    <source>
        <dbReference type="ARBA" id="ARBA00004141"/>
    </source>
</evidence>
<keyword evidence="5" id="KW-1003">Cell membrane</keyword>
<keyword evidence="3 5" id="KW-1133">Transmembrane helix</keyword>
<dbReference type="OrthoDB" id="9788252at2"/>
<feature type="transmembrane region" description="Helical" evidence="5">
    <location>
        <begin position="72"/>
        <end position="94"/>
    </location>
</feature>
<name>A0A517QRX9_9PLAN</name>
<dbReference type="EMBL" id="CP036267">
    <property type="protein sequence ID" value="QDT34359.1"/>
    <property type="molecule type" value="Genomic_DNA"/>
</dbReference>
<feature type="domain" description="ABC transmembrane type-2" evidence="6">
    <location>
        <begin position="32"/>
        <end position="275"/>
    </location>
</feature>
<dbReference type="GO" id="GO:0140359">
    <property type="term" value="F:ABC-type transporter activity"/>
    <property type="evidence" value="ECO:0007669"/>
    <property type="project" value="InterPro"/>
</dbReference>
<keyword evidence="2 5" id="KW-0812">Transmembrane</keyword>
<feature type="transmembrane region" description="Helical" evidence="5">
    <location>
        <begin position="249"/>
        <end position="271"/>
    </location>
</feature>
<feature type="transmembrane region" description="Helical" evidence="5">
    <location>
        <begin position="34"/>
        <end position="52"/>
    </location>
</feature>
<accession>A0A517QRX9</accession>
<dbReference type="PANTHER" id="PTHR43077:SF10">
    <property type="entry name" value="TRANSPORT PERMEASE PROTEIN"/>
    <property type="match status" value="1"/>
</dbReference>
<dbReference type="InterPro" id="IPR013525">
    <property type="entry name" value="ABC2_TM"/>
</dbReference>
<sequence length="280" mass="30456">MSSTTQAQRSPLWTATWTLAVREVVRFLRQRSRVIGAVGQPVVFWILFGAGLHGSFAMPGTEGENALSFQEYFLPGVAVLIVLFTSIFSSISVIQDRNEGFMQGVLVAPVPRSAIVLGKVLGGTALALLQAFLFLIVAPLLQFVNLAPEMSFAFSLSSMIQAALFLFWISLGLTALGYLFAWKIDSVQGYHGVMSVVLLPMWLLSGAFFPGSGSLWMSWIMRLNPLTYGVAGLRRTLVENQALLTDSPSKATCIIVTVGFAMACLLIDVWITRRDPAVAS</sequence>
<feature type="transmembrane region" description="Helical" evidence="5">
    <location>
        <begin position="158"/>
        <end position="181"/>
    </location>
</feature>
<evidence type="ECO:0000313" key="8">
    <source>
        <dbReference type="Proteomes" id="UP000315724"/>
    </source>
</evidence>
<keyword evidence="4 5" id="KW-0472">Membrane</keyword>
<dbReference type="InterPro" id="IPR051328">
    <property type="entry name" value="T7SS_ABC-Transporter"/>
</dbReference>
<dbReference type="InterPro" id="IPR000412">
    <property type="entry name" value="ABC_2_transport"/>
</dbReference>
<dbReference type="Pfam" id="PF01061">
    <property type="entry name" value="ABC2_membrane"/>
    <property type="match status" value="1"/>
</dbReference>
<dbReference type="RefSeq" id="WP_145202184.1">
    <property type="nucleotide sequence ID" value="NZ_CP036267.1"/>
</dbReference>
<evidence type="ECO:0000256" key="2">
    <source>
        <dbReference type="ARBA" id="ARBA00022692"/>
    </source>
</evidence>
<dbReference type="Proteomes" id="UP000315724">
    <property type="component" value="Chromosome"/>
</dbReference>
<dbReference type="GO" id="GO:0043190">
    <property type="term" value="C:ATP-binding cassette (ABC) transporter complex"/>
    <property type="evidence" value="ECO:0007669"/>
    <property type="project" value="InterPro"/>
</dbReference>
<dbReference type="KEGG" id="tpol:Mal48_36190"/>
<evidence type="ECO:0000256" key="4">
    <source>
        <dbReference type="ARBA" id="ARBA00023136"/>
    </source>
</evidence>
<dbReference type="PIRSF" id="PIRSF006648">
    <property type="entry name" value="DrrB"/>
    <property type="match status" value="1"/>
</dbReference>
<comment type="subcellular location">
    <subcellularLocation>
        <location evidence="5">Cell membrane</location>
        <topology evidence="5">Multi-pass membrane protein</topology>
    </subcellularLocation>
    <subcellularLocation>
        <location evidence="1">Membrane</location>
        <topology evidence="1">Multi-pass membrane protein</topology>
    </subcellularLocation>
</comment>
<evidence type="ECO:0000313" key="7">
    <source>
        <dbReference type="EMBL" id="QDT34359.1"/>
    </source>
</evidence>
<keyword evidence="5" id="KW-0813">Transport</keyword>
<evidence type="ECO:0000259" key="6">
    <source>
        <dbReference type="PROSITE" id="PS51012"/>
    </source>
</evidence>
<evidence type="ECO:0000256" key="5">
    <source>
        <dbReference type="RuleBase" id="RU361157"/>
    </source>
</evidence>
<keyword evidence="8" id="KW-1185">Reference proteome</keyword>
<organism evidence="7 8">
    <name type="scientific">Thalassoglobus polymorphus</name>
    <dbReference type="NCBI Taxonomy" id="2527994"/>
    <lineage>
        <taxon>Bacteria</taxon>
        <taxon>Pseudomonadati</taxon>
        <taxon>Planctomycetota</taxon>
        <taxon>Planctomycetia</taxon>
        <taxon>Planctomycetales</taxon>
        <taxon>Planctomycetaceae</taxon>
        <taxon>Thalassoglobus</taxon>
    </lineage>
</organism>
<reference evidence="7 8" key="1">
    <citation type="submission" date="2019-02" db="EMBL/GenBank/DDBJ databases">
        <title>Deep-cultivation of Planctomycetes and their phenomic and genomic characterization uncovers novel biology.</title>
        <authorList>
            <person name="Wiegand S."/>
            <person name="Jogler M."/>
            <person name="Boedeker C."/>
            <person name="Pinto D."/>
            <person name="Vollmers J."/>
            <person name="Rivas-Marin E."/>
            <person name="Kohn T."/>
            <person name="Peeters S.H."/>
            <person name="Heuer A."/>
            <person name="Rast P."/>
            <person name="Oberbeckmann S."/>
            <person name="Bunk B."/>
            <person name="Jeske O."/>
            <person name="Meyerdierks A."/>
            <person name="Storesund J.E."/>
            <person name="Kallscheuer N."/>
            <person name="Luecker S."/>
            <person name="Lage O.M."/>
            <person name="Pohl T."/>
            <person name="Merkel B.J."/>
            <person name="Hornburger P."/>
            <person name="Mueller R.-W."/>
            <person name="Bruemmer F."/>
            <person name="Labrenz M."/>
            <person name="Spormann A.M."/>
            <person name="Op den Camp H."/>
            <person name="Overmann J."/>
            <person name="Amann R."/>
            <person name="Jetten M.S.M."/>
            <person name="Mascher T."/>
            <person name="Medema M.H."/>
            <person name="Devos D.P."/>
            <person name="Kaster A.-K."/>
            <person name="Ovreas L."/>
            <person name="Rohde M."/>
            <person name="Galperin M.Y."/>
            <person name="Jogler C."/>
        </authorList>
    </citation>
    <scope>NUCLEOTIDE SEQUENCE [LARGE SCALE GENOMIC DNA]</scope>
    <source>
        <strain evidence="7 8">Mal48</strain>
    </source>
</reference>
<evidence type="ECO:0000256" key="3">
    <source>
        <dbReference type="ARBA" id="ARBA00022989"/>
    </source>
</evidence>
<proteinExistence type="inferred from homology"/>